<dbReference type="Proteomes" id="UP000594260">
    <property type="component" value="Unplaced"/>
</dbReference>
<evidence type="ECO:0000313" key="1">
    <source>
        <dbReference type="EnsemblMetazoa" id="XP_022643612"/>
    </source>
</evidence>
<accession>A0A7M7IWU3</accession>
<proteinExistence type="predicted"/>
<dbReference type="AlphaFoldDB" id="A0A7M7IWU3"/>
<organism evidence="1 2">
    <name type="scientific">Varroa destructor</name>
    <name type="common">Honeybee mite</name>
    <dbReference type="NCBI Taxonomy" id="109461"/>
    <lineage>
        <taxon>Eukaryota</taxon>
        <taxon>Metazoa</taxon>
        <taxon>Ecdysozoa</taxon>
        <taxon>Arthropoda</taxon>
        <taxon>Chelicerata</taxon>
        <taxon>Arachnida</taxon>
        <taxon>Acari</taxon>
        <taxon>Parasitiformes</taxon>
        <taxon>Mesostigmata</taxon>
        <taxon>Gamasina</taxon>
        <taxon>Dermanyssoidea</taxon>
        <taxon>Varroidae</taxon>
        <taxon>Varroa</taxon>
    </lineage>
</organism>
<evidence type="ECO:0000313" key="2">
    <source>
        <dbReference type="Proteomes" id="UP000594260"/>
    </source>
</evidence>
<dbReference type="KEGG" id="vde:111242931"/>
<protein>
    <submittedName>
        <fullName evidence="1">Uncharacterized protein</fullName>
    </submittedName>
</protein>
<name>A0A7M7IWU3_VARDE</name>
<dbReference type="InParanoid" id="A0A7M7IWU3"/>
<dbReference type="EnsemblMetazoa" id="XM_022787877">
    <property type="protein sequence ID" value="XP_022643612"/>
    <property type="gene ID" value="LOC111242931"/>
</dbReference>
<reference evidence="1" key="1">
    <citation type="submission" date="2021-01" db="UniProtKB">
        <authorList>
            <consortium name="EnsemblMetazoa"/>
        </authorList>
    </citation>
    <scope>IDENTIFICATION</scope>
</reference>
<dbReference type="GeneID" id="111242931"/>
<sequence>MAAVLLNLFKLTLRLCISLLVSSYRNFTIGKIVRVFLFLISLRSSLHLFVVTTSSHPYCAAYQVGVELKEYLGNVNRAVPKFRLLWEGIDDILGQFTEACFVYGNCISSNVSSDIDFKRNCQLVAKGSFISLGYLTAAFAQPVSMLADQVEKYASAFVLKADLIEKMWCHLVIKFMPDMTRRTDDTVTMLTGRKSSVLTAHRPHSSKQTSVQSL</sequence>
<keyword evidence="2" id="KW-1185">Reference proteome</keyword>
<dbReference type="RefSeq" id="XP_022643612.1">
    <property type="nucleotide sequence ID" value="XM_022787877.1"/>
</dbReference>